<organism evidence="1 2">
    <name type="scientific">Castilleja foliolosa</name>
    <dbReference type="NCBI Taxonomy" id="1961234"/>
    <lineage>
        <taxon>Eukaryota</taxon>
        <taxon>Viridiplantae</taxon>
        <taxon>Streptophyta</taxon>
        <taxon>Embryophyta</taxon>
        <taxon>Tracheophyta</taxon>
        <taxon>Spermatophyta</taxon>
        <taxon>Magnoliopsida</taxon>
        <taxon>eudicotyledons</taxon>
        <taxon>Gunneridae</taxon>
        <taxon>Pentapetalae</taxon>
        <taxon>asterids</taxon>
        <taxon>lamiids</taxon>
        <taxon>Lamiales</taxon>
        <taxon>Orobanchaceae</taxon>
        <taxon>Pedicularideae</taxon>
        <taxon>Castillejinae</taxon>
        <taxon>Castilleja</taxon>
    </lineage>
</organism>
<evidence type="ECO:0000313" key="2">
    <source>
        <dbReference type="Proteomes" id="UP001632038"/>
    </source>
</evidence>
<reference evidence="2" key="1">
    <citation type="journal article" date="2024" name="IScience">
        <title>Strigolactones Initiate the Formation of Haustorium-like Structures in Castilleja.</title>
        <authorList>
            <person name="Buerger M."/>
            <person name="Peterson D."/>
            <person name="Chory J."/>
        </authorList>
    </citation>
    <scope>NUCLEOTIDE SEQUENCE [LARGE SCALE GENOMIC DNA]</scope>
</reference>
<gene>
    <name evidence="1" type="ORF">CASFOL_040472</name>
</gene>
<name>A0ABD3BBQ3_9LAMI</name>
<dbReference type="Proteomes" id="UP001632038">
    <property type="component" value="Unassembled WGS sequence"/>
</dbReference>
<accession>A0ABD3BBQ3</accession>
<dbReference type="AlphaFoldDB" id="A0ABD3BBQ3"/>
<dbReference type="EMBL" id="JAVIJP010000100">
    <property type="protein sequence ID" value="KAL3614811.1"/>
    <property type="molecule type" value="Genomic_DNA"/>
</dbReference>
<keyword evidence="2" id="KW-1185">Reference proteome</keyword>
<protein>
    <submittedName>
        <fullName evidence="1">Uncharacterized protein</fullName>
    </submittedName>
</protein>
<evidence type="ECO:0000313" key="1">
    <source>
        <dbReference type="EMBL" id="KAL3614811.1"/>
    </source>
</evidence>
<comment type="caution">
    <text evidence="1">The sequence shown here is derived from an EMBL/GenBank/DDBJ whole genome shotgun (WGS) entry which is preliminary data.</text>
</comment>
<sequence length="85" mass="9493">MTWIKSPILITTSPPHQLPISSTQHLIIINNAFFLNGLRTRDGKSRLVHRHHRLKQLNPDGIGAGDLCSAVFLPPAFNRSFQLGI</sequence>
<proteinExistence type="predicted"/>